<feature type="binding site" evidence="5">
    <location>
        <position position="110"/>
    </location>
    <ligand>
        <name>substrate</name>
    </ligand>
</feature>
<organism evidence="8 9">
    <name type="scientific">Limosilactobacillus pontis</name>
    <dbReference type="NCBI Taxonomy" id="35787"/>
    <lineage>
        <taxon>Bacteria</taxon>
        <taxon>Bacillati</taxon>
        <taxon>Bacillota</taxon>
        <taxon>Bacilli</taxon>
        <taxon>Lactobacillales</taxon>
        <taxon>Lactobacillaceae</taxon>
        <taxon>Limosilactobacillus</taxon>
    </lineage>
</organism>
<dbReference type="FunFam" id="3.20.20.100:FF:000015">
    <property type="entry name" value="Oxidoreductase, aldo/keto reductase family"/>
    <property type="match status" value="1"/>
</dbReference>
<dbReference type="PANTHER" id="PTHR43827:SF3">
    <property type="entry name" value="NADP-DEPENDENT OXIDOREDUCTASE DOMAIN-CONTAINING PROTEIN"/>
    <property type="match status" value="1"/>
</dbReference>
<evidence type="ECO:0000256" key="6">
    <source>
        <dbReference type="PIRSR" id="PIRSR000097-3"/>
    </source>
</evidence>
<reference evidence="8 9" key="1">
    <citation type="submission" date="2017-09" db="EMBL/GenBank/DDBJ databases">
        <title>Bacterial strain isolated from the female urinary microbiota.</title>
        <authorList>
            <person name="Thomas-White K."/>
            <person name="Kumar N."/>
            <person name="Forster S."/>
            <person name="Putonti C."/>
            <person name="Lawley T."/>
            <person name="Wolfe A.J."/>
        </authorList>
    </citation>
    <scope>NUCLEOTIDE SEQUENCE [LARGE SCALE GENOMIC DNA]</scope>
    <source>
        <strain evidence="8 9">UMB0683</strain>
    </source>
</reference>
<dbReference type="PROSITE" id="PS00798">
    <property type="entry name" value="ALDOKETO_REDUCTASE_1"/>
    <property type="match status" value="1"/>
</dbReference>
<dbReference type="PROSITE" id="PS00063">
    <property type="entry name" value="ALDOKETO_REDUCTASE_3"/>
    <property type="match status" value="1"/>
</dbReference>
<dbReference type="Proteomes" id="UP000239920">
    <property type="component" value="Unassembled WGS sequence"/>
</dbReference>
<evidence type="ECO:0000256" key="5">
    <source>
        <dbReference type="PIRSR" id="PIRSR000097-2"/>
    </source>
</evidence>
<dbReference type="AlphaFoldDB" id="A0A2J6NPF0"/>
<evidence type="ECO:0000313" key="9">
    <source>
        <dbReference type="Proteomes" id="UP000239920"/>
    </source>
</evidence>
<dbReference type="PROSITE" id="PS00062">
    <property type="entry name" value="ALDOKETO_REDUCTASE_2"/>
    <property type="match status" value="1"/>
</dbReference>
<evidence type="ECO:0000313" key="8">
    <source>
        <dbReference type="EMBL" id="PMB83202.1"/>
    </source>
</evidence>
<dbReference type="PIRSF" id="PIRSF000097">
    <property type="entry name" value="AKR"/>
    <property type="match status" value="1"/>
</dbReference>
<dbReference type="InterPro" id="IPR018170">
    <property type="entry name" value="Aldo/ket_reductase_CS"/>
</dbReference>
<gene>
    <name evidence="8" type="ORF">CK797_02850</name>
</gene>
<evidence type="ECO:0000256" key="4">
    <source>
        <dbReference type="PIRSR" id="PIRSR000097-1"/>
    </source>
</evidence>
<evidence type="ECO:0000259" key="7">
    <source>
        <dbReference type="Pfam" id="PF00248"/>
    </source>
</evidence>
<comment type="caution">
    <text evidence="8">The sequence shown here is derived from an EMBL/GenBank/DDBJ whole genome shotgun (WGS) entry which is preliminary data.</text>
</comment>
<evidence type="ECO:0000256" key="2">
    <source>
        <dbReference type="ARBA" id="ARBA00022857"/>
    </source>
</evidence>
<dbReference type="PRINTS" id="PR00069">
    <property type="entry name" value="ALDKETRDTASE"/>
</dbReference>
<dbReference type="PANTHER" id="PTHR43827">
    <property type="entry name" value="2,5-DIKETO-D-GLUCONIC ACID REDUCTASE"/>
    <property type="match status" value="1"/>
</dbReference>
<dbReference type="InterPro" id="IPR023210">
    <property type="entry name" value="NADP_OxRdtase_dom"/>
</dbReference>
<evidence type="ECO:0000256" key="3">
    <source>
        <dbReference type="ARBA" id="ARBA00023002"/>
    </source>
</evidence>
<name>A0A2J6NPF0_9LACO</name>
<dbReference type="RefSeq" id="WP_104688299.1">
    <property type="nucleotide sequence ID" value="NZ_PNFV01000002.1"/>
</dbReference>
<accession>A0A2J6NPF0</accession>
<proteinExistence type="inferred from homology"/>
<dbReference type="GO" id="GO:0016616">
    <property type="term" value="F:oxidoreductase activity, acting on the CH-OH group of donors, NAD or NADP as acceptor"/>
    <property type="evidence" value="ECO:0007669"/>
    <property type="project" value="UniProtKB-ARBA"/>
</dbReference>
<dbReference type="SUPFAM" id="SSF51430">
    <property type="entry name" value="NAD(P)-linked oxidoreductase"/>
    <property type="match status" value="1"/>
</dbReference>
<dbReference type="InterPro" id="IPR036812">
    <property type="entry name" value="NAD(P)_OxRdtase_dom_sf"/>
</dbReference>
<keyword evidence="3" id="KW-0560">Oxidoreductase</keyword>
<dbReference type="CDD" id="cd19133">
    <property type="entry name" value="AKR_AKR5F1"/>
    <property type="match status" value="1"/>
</dbReference>
<feature type="domain" description="NADP-dependent oxidoreductase" evidence="7">
    <location>
        <begin position="29"/>
        <end position="261"/>
    </location>
</feature>
<sequence>MSNVPTVKLNNGVEMPTLGFGVFQVPDLIEAEQAVVEALETGYRLIDTAAAYQNEEAVGKAIKNSSVNRDNIFVTSKLWVSDFNYRRAKAGIDNSLQKLDLDYIDLYLLHQPYGDTMGAWRALEEAQKEGKIRAIGVSNFYADQIKDLKLTMPVKPAVNQIEVNPWYQQDREVKFNQGEDIRVEAWAPFAEGKHGIFTNKVITQIGEKYGKSNGQVILRWLLQRGITVIPKSVHQKRMAENIDVFDFKLSDEDMVKITNLDKGESQFFDHRDPVTIGQIFGSSLKIVQNDEKEKGKIN</sequence>
<evidence type="ECO:0000256" key="1">
    <source>
        <dbReference type="ARBA" id="ARBA00007905"/>
    </source>
</evidence>
<feature type="site" description="Lowers pKa of active site Tyr" evidence="6">
    <location>
        <position position="77"/>
    </location>
</feature>
<protein>
    <submittedName>
        <fullName evidence="8">2,5-diketo-D-gluconic acid reductase</fullName>
    </submittedName>
</protein>
<dbReference type="Gene3D" id="3.20.20.100">
    <property type="entry name" value="NADP-dependent oxidoreductase domain"/>
    <property type="match status" value="1"/>
</dbReference>
<comment type="similarity">
    <text evidence="1">Belongs to the aldo/keto reductase family.</text>
</comment>
<feature type="active site" description="Proton donor" evidence="4">
    <location>
        <position position="52"/>
    </location>
</feature>
<dbReference type="InterPro" id="IPR020471">
    <property type="entry name" value="AKR"/>
</dbReference>
<dbReference type="EMBL" id="PNFV01000002">
    <property type="protein sequence ID" value="PMB83202.1"/>
    <property type="molecule type" value="Genomic_DNA"/>
</dbReference>
<keyword evidence="2" id="KW-0521">NADP</keyword>
<dbReference type="OrthoDB" id="9804790at2"/>
<dbReference type="Pfam" id="PF00248">
    <property type="entry name" value="Aldo_ket_red"/>
    <property type="match status" value="1"/>
</dbReference>